<feature type="signal peptide" evidence="1">
    <location>
        <begin position="1"/>
        <end position="40"/>
    </location>
</feature>
<evidence type="ECO:0000313" key="2">
    <source>
        <dbReference type="EMBL" id="NUQ87950.1"/>
    </source>
</evidence>
<feature type="chain" id="PRO_5032523826" description="Secreted protein" evidence="1">
    <location>
        <begin position="41"/>
        <end position="150"/>
    </location>
</feature>
<sequence length="150" mass="16987">MRRHSDTLMEDQMRTRIIAAAAALIVALAAALAISSPGFAADSEHSVDVDWNTDHPKECSEMAHVTGCVQPVGDDLWLKDNIADGQPVVIYWAYNDYSRYGYCYDTLGAAKAWTMCNKDWTDGQWLRWSVGYWSIDRQEWIYGAAETTWI</sequence>
<accession>A0A850CB26</accession>
<name>A0A850CB26_9ACTN</name>
<dbReference type="AlphaFoldDB" id="A0A850CB26"/>
<reference evidence="2 3" key="1">
    <citation type="submission" date="2020-05" db="EMBL/GenBank/DDBJ databases">
        <title>DNA-SIP metagenomic assembled genomes.</title>
        <authorList>
            <person name="Yu J."/>
        </authorList>
    </citation>
    <scope>NUCLEOTIDE SEQUENCE [LARGE SCALE GENOMIC DNA]</scope>
    <source>
        <strain evidence="2">Bin5.27</strain>
    </source>
</reference>
<keyword evidence="1" id="KW-0732">Signal</keyword>
<proteinExistence type="predicted"/>
<evidence type="ECO:0000313" key="3">
    <source>
        <dbReference type="Proteomes" id="UP000574690"/>
    </source>
</evidence>
<comment type="caution">
    <text evidence="2">The sequence shown here is derived from an EMBL/GenBank/DDBJ whole genome shotgun (WGS) entry which is preliminary data.</text>
</comment>
<gene>
    <name evidence="2" type="ORF">HOQ43_05755</name>
</gene>
<evidence type="ECO:0008006" key="4">
    <source>
        <dbReference type="Google" id="ProtNLM"/>
    </source>
</evidence>
<dbReference type="Proteomes" id="UP000574690">
    <property type="component" value="Unassembled WGS sequence"/>
</dbReference>
<protein>
    <recommendedName>
        <fullName evidence="4">Secreted protein</fullName>
    </recommendedName>
</protein>
<evidence type="ECO:0000256" key="1">
    <source>
        <dbReference type="SAM" id="SignalP"/>
    </source>
</evidence>
<organism evidence="2 3">
    <name type="scientific">Glycomyces artemisiae</name>
    <dbReference type="NCBI Taxonomy" id="1076443"/>
    <lineage>
        <taxon>Bacteria</taxon>
        <taxon>Bacillati</taxon>
        <taxon>Actinomycetota</taxon>
        <taxon>Actinomycetes</taxon>
        <taxon>Glycomycetales</taxon>
        <taxon>Glycomycetaceae</taxon>
        <taxon>Glycomyces</taxon>
    </lineage>
</organism>
<dbReference type="EMBL" id="JABFXE010000246">
    <property type="protein sequence ID" value="NUQ87950.1"/>
    <property type="molecule type" value="Genomic_DNA"/>
</dbReference>